<dbReference type="GO" id="GO:0019028">
    <property type="term" value="C:viral capsid"/>
    <property type="evidence" value="ECO:0007669"/>
    <property type="project" value="UniProtKB-KW"/>
</dbReference>
<feature type="transmembrane region" description="Helical" evidence="1">
    <location>
        <begin position="104"/>
        <end position="122"/>
    </location>
</feature>
<dbReference type="RefSeq" id="YP_010360050.1">
    <property type="nucleotide sequence ID" value="NC_062780.1"/>
</dbReference>
<evidence type="ECO:0000313" key="2">
    <source>
        <dbReference type="EMBL" id="QWM90478.1"/>
    </source>
</evidence>
<dbReference type="GeneID" id="75690878"/>
<dbReference type="EMBL" id="MZ130490">
    <property type="protein sequence ID" value="QWM90478.1"/>
    <property type="molecule type" value="Genomic_DNA"/>
</dbReference>
<name>A0AAE7V4J0_9CAUD</name>
<dbReference type="KEGG" id="vg:75690878"/>
<organism evidence="2 3">
    <name type="scientific">uncultured phage cr13_1</name>
    <dbReference type="NCBI Taxonomy" id="2986396"/>
    <lineage>
        <taxon>Viruses</taxon>
        <taxon>Duplodnaviria</taxon>
        <taxon>Heunggongvirae</taxon>
        <taxon>Uroviricota</taxon>
        <taxon>Caudoviricetes</taxon>
        <taxon>Crassvirales</taxon>
        <taxon>Crevaviridae</taxon>
        <taxon>Doltivirinae</taxon>
        <taxon>Kingevirus</taxon>
        <taxon>Kingevirus communis</taxon>
    </lineage>
</organism>
<gene>
    <name evidence="2" type="primary">gp_26615</name>
</gene>
<accession>A0AAE7V4J0</accession>
<reference evidence="2 3" key="1">
    <citation type="submission" date="2021-04" db="EMBL/GenBank/DDBJ databases">
        <authorList>
            <person name="Shkoporov A.N."/>
            <person name="Stockdale S.R."/>
            <person name="Guerin E."/>
            <person name="Ross R.P."/>
            <person name="Hill C."/>
        </authorList>
    </citation>
    <scope>NUCLEOTIDE SEQUENCE [LARGE SCALE GENOMIC DNA]</scope>
    <source>
        <strain evidence="3">cr13_1</strain>
    </source>
</reference>
<evidence type="ECO:0000313" key="3">
    <source>
        <dbReference type="Proteomes" id="UP000827409"/>
    </source>
</evidence>
<dbReference type="Proteomes" id="UP000827409">
    <property type="component" value="Segment"/>
</dbReference>
<keyword evidence="1" id="KW-0472">Membrane</keyword>
<protein>
    <submittedName>
        <fullName evidence="2">EIAV coat protein-like protein</fullName>
    </submittedName>
</protein>
<keyword evidence="2" id="KW-0167">Capsid protein</keyword>
<keyword evidence="1" id="KW-1133">Transmembrane helix</keyword>
<evidence type="ECO:0000256" key="1">
    <source>
        <dbReference type="SAM" id="Phobius"/>
    </source>
</evidence>
<keyword evidence="3" id="KW-1185">Reference proteome</keyword>
<proteinExistence type="predicted"/>
<keyword evidence="1" id="KW-0812">Transmembrane</keyword>
<sequence length="123" mass="14041">MIPFSAISQKRYKIDGDTVIVFTPKETRKLAIKLLEGEKYEKLYLTASEIQRVQDSVISFQSYHIAIRDSLLVVSFGGLDSLNNKLIDYQERYLAEQKKKRRNGWIAAGSIALNAVLIFISSR</sequence>
<keyword evidence="2" id="KW-0946">Virion</keyword>